<name>A0A8A4XBH8_9VIRU</name>
<accession>A0A8A4XBH8</accession>
<reference evidence="1" key="1">
    <citation type="submission" date="2020-10" db="EMBL/GenBank/DDBJ databases">
        <title>CRESS DNA virus dark matter in the feces of wild birds.</title>
        <authorList>
            <person name="Yang S."/>
            <person name="Zhang W."/>
        </authorList>
    </citation>
    <scope>NUCLEOTIDE SEQUENCE</scope>
    <source>
        <strain evidence="1">Phe68cir4</strain>
    </source>
</reference>
<evidence type="ECO:0000313" key="1">
    <source>
        <dbReference type="EMBL" id="QTE03561.1"/>
    </source>
</evidence>
<proteinExistence type="predicted"/>
<organism evidence="1">
    <name type="scientific">Syrmaticus reevesii CRESS-DNA-virus sp</name>
    <dbReference type="NCBI Taxonomy" id="2815059"/>
    <lineage>
        <taxon>Viruses</taxon>
        <taxon>Monodnaviria</taxon>
        <taxon>Shotokuvirae</taxon>
        <taxon>Cressdnaviricota</taxon>
    </lineage>
</organism>
<sequence length="251" mass="28520">MVEALWQPESHATFGSILHASTHYLDVPRSGTTASIVSFYKMRSYSKSKAFPKTVVRPTRKEVANREATEWDVRLDVNEGFTSAHVLEHAVAHQDKFTYCLIGDVENPDVETVVNGSKETHVHVAIIMAKPSTREAVLQLLRGARKRGDEYAAPRNPRFTYAGWVMHHTKTTFKINPDGPFVLYENGDLPEDAFDEKTCWAVVRMMKKFGNPDMKQRFKKYSTMLDALKTKDFKETLAVIPPVADNYILPQ</sequence>
<protein>
    <submittedName>
        <fullName evidence="1">Replication-associated protein</fullName>
    </submittedName>
</protein>
<dbReference type="EMBL" id="MW182875">
    <property type="protein sequence ID" value="QTE03561.1"/>
    <property type="molecule type" value="Genomic_DNA"/>
</dbReference>